<dbReference type="SUPFAM" id="SSF88713">
    <property type="entry name" value="Glycoside hydrolase/deacetylase"/>
    <property type="match status" value="1"/>
</dbReference>
<dbReference type="PANTHER" id="PTHR10587">
    <property type="entry name" value="GLYCOSYL TRANSFERASE-RELATED"/>
    <property type="match status" value="1"/>
</dbReference>
<dbReference type="Pfam" id="PF01522">
    <property type="entry name" value="Polysacc_deac_1"/>
    <property type="match status" value="1"/>
</dbReference>
<dbReference type="GO" id="GO:0016810">
    <property type="term" value="F:hydrolase activity, acting on carbon-nitrogen (but not peptide) bonds"/>
    <property type="evidence" value="ECO:0007669"/>
    <property type="project" value="InterPro"/>
</dbReference>
<evidence type="ECO:0000259" key="1">
    <source>
        <dbReference type="PROSITE" id="PS51677"/>
    </source>
</evidence>
<dbReference type="Proteomes" id="UP000199050">
    <property type="component" value="Unassembled WGS sequence"/>
</dbReference>
<proteinExistence type="predicted"/>
<evidence type="ECO:0000313" key="2">
    <source>
        <dbReference type="EMBL" id="SDI52212.1"/>
    </source>
</evidence>
<dbReference type="EMBL" id="FNDX01000006">
    <property type="protein sequence ID" value="SDI52212.1"/>
    <property type="molecule type" value="Genomic_DNA"/>
</dbReference>
<dbReference type="AlphaFoldDB" id="A0A1G8L9B3"/>
<accession>A0A1G8L9B3</accession>
<name>A0A1G8L9B3_9BACL</name>
<dbReference type="RefSeq" id="WP_090713515.1">
    <property type="nucleotide sequence ID" value="NZ_CBCSKY010000005.1"/>
</dbReference>
<keyword evidence="3" id="KW-1185">Reference proteome</keyword>
<dbReference type="Gene3D" id="3.20.20.370">
    <property type="entry name" value="Glycoside hydrolase/deacetylase"/>
    <property type="match status" value="1"/>
</dbReference>
<dbReference type="GO" id="GO:0016020">
    <property type="term" value="C:membrane"/>
    <property type="evidence" value="ECO:0007669"/>
    <property type="project" value="TreeGrafter"/>
</dbReference>
<dbReference type="PROSITE" id="PS51677">
    <property type="entry name" value="NODB"/>
    <property type="match status" value="1"/>
</dbReference>
<dbReference type="PANTHER" id="PTHR10587:SF80">
    <property type="entry name" value="CHITOOLIGOSACCHARIDE DEACETYLASE"/>
    <property type="match status" value="1"/>
</dbReference>
<gene>
    <name evidence="2" type="ORF">SAMN05216192_10677</name>
</gene>
<organism evidence="2 3">
    <name type="scientific">Paenibacillus typhae</name>
    <dbReference type="NCBI Taxonomy" id="1174501"/>
    <lineage>
        <taxon>Bacteria</taxon>
        <taxon>Bacillati</taxon>
        <taxon>Bacillota</taxon>
        <taxon>Bacilli</taxon>
        <taxon>Bacillales</taxon>
        <taxon>Paenibacillaceae</taxon>
        <taxon>Paenibacillus</taxon>
    </lineage>
</organism>
<dbReference type="GO" id="GO:0005975">
    <property type="term" value="P:carbohydrate metabolic process"/>
    <property type="evidence" value="ECO:0007669"/>
    <property type="project" value="InterPro"/>
</dbReference>
<feature type="domain" description="NodB homology" evidence="1">
    <location>
        <begin position="136"/>
        <end position="312"/>
    </location>
</feature>
<dbReference type="InterPro" id="IPR011330">
    <property type="entry name" value="Glyco_hydro/deAcase_b/a-brl"/>
</dbReference>
<dbReference type="InterPro" id="IPR002509">
    <property type="entry name" value="NODB_dom"/>
</dbReference>
<dbReference type="OrthoDB" id="9812065at2"/>
<dbReference type="InterPro" id="IPR050248">
    <property type="entry name" value="Polysacc_deacetylase_ArnD"/>
</dbReference>
<evidence type="ECO:0000313" key="3">
    <source>
        <dbReference type="Proteomes" id="UP000199050"/>
    </source>
</evidence>
<sequence>MKTDKAALVLACIAVVIGIGSTNGPVKEMLAQLKPQDALAVTAVLPGEKGRKDLRAQVEQKAAELNTPPVDATVDRVWKAIPGYNGLEVDVEASYRNTLLQGPGEGLKLVYRQTQPKVSLNDLGAHPIFRGNPAKPMVAFMINVAWGNEYIKPMLDILDEEQVKVTFFLDGTWLSKNKELAAEMLKRGHEMENHAYTHPNMSTLSRARATAEIQKTQLLLKESLGVTNQWFAPPSGDFDQETVEIAAALGLKTVLWTLDTVDWRNPAPEAVVAKISAKAEPGTLVLMHPTASSSRALKGMIRAVKAKGLKLGTVSETLSAERLLPSDVE</sequence>
<protein>
    <submittedName>
        <fullName evidence="2">Probable sporulation protein, polysaccharide deacetylase family</fullName>
    </submittedName>
</protein>
<reference evidence="3" key="1">
    <citation type="submission" date="2016-10" db="EMBL/GenBank/DDBJ databases">
        <authorList>
            <person name="Varghese N."/>
            <person name="Submissions S."/>
        </authorList>
    </citation>
    <scope>NUCLEOTIDE SEQUENCE [LARGE SCALE GENOMIC DNA]</scope>
    <source>
        <strain evidence="3">CGMCC 1.11012</strain>
    </source>
</reference>
<dbReference type="STRING" id="1174501.SAMN05216192_10677"/>
<dbReference type="CDD" id="cd10950">
    <property type="entry name" value="CE4_BsYlxY_like"/>
    <property type="match status" value="1"/>
</dbReference>